<dbReference type="InterPro" id="IPR005162">
    <property type="entry name" value="Retrotrans_gag_dom"/>
</dbReference>
<dbReference type="Pfam" id="PF03732">
    <property type="entry name" value="Retrotrans_gag"/>
    <property type="match status" value="1"/>
</dbReference>
<dbReference type="AlphaFoldDB" id="A0AAQ3WKT1"/>
<dbReference type="PANTHER" id="PTHR33223">
    <property type="entry name" value="CCHC-TYPE DOMAIN-CONTAINING PROTEIN"/>
    <property type="match status" value="1"/>
</dbReference>
<evidence type="ECO:0000313" key="4">
    <source>
        <dbReference type="Proteomes" id="UP001341281"/>
    </source>
</evidence>
<accession>A0AAQ3WKT1</accession>
<evidence type="ECO:0000256" key="1">
    <source>
        <dbReference type="SAM" id="MobiDB-lite"/>
    </source>
</evidence>
<evidence type="ECO:0000313" key="3">
    <source>
        <dbReference type="EMBL" id="WVZ65096.1"/>
    </source>
</evidence>
<feature type="region of interest" description="Disordered" evidence="1">
    <location>
        <begin position="300"/>
        <end position="330"/>
    </location>
</feature>
<feature type="compositionally biased region" description="Acidic residues" evidence="1">
    <location>
        <begin position="300"/>
        <end position="315"/>
    </location>
</feature>
<reference evidence="3 4" key="1">
    <citation type="submission" date="2024-02" db="EMBL/GenBank/DDBJ databases">
        <title>High-quality chromosome-scale genome assembly of Pensacola bahiagrass (Paspalum notatum Flugge var. saurae).</title>
        <authorList>
            <person name="Vega J.M."/>
            <person name="Podio M."/>
            <person name="Orjuela J."/>
            <person name="Siena L.A."/>
            <person name="Pessino S.C."/>
            <person name="Combes M.C."/>
            <person name="Mariac C."/>
            <person name="Albertini E."/>
            <person name="Pupilli F."/>
            <person name="Ortiz J.P.A."/>
            <person name="Leblanc O."/>
        </authorList>
    </citation>
    <scope>NUCLEOTIDE SEQUENCE [LARGE SCALE GENOMIC DNA]</scope>
    <source>
        <strain evidence="3">R1</strain>
        <tissue evidence="3">Leaf</tissue>
    </source>
</reference>
<sequence length="372" mass="42125">MADPTIADLAKMIETLTTTVTSLQATVVQLQKDESASLSSSDAPHDGQHHHDWPPRFQKLDFPRYDGKTDPLIFTNRYESYFHQQRIMEEEKVWMASYNLEDGAQMWYIQVQEDEDTPSWRRFKELLNLRYGSPQRSAPLAELAECRRTGTVAEYQDRFQALLARAGPLRESQRVQLFTGGLQPPLSIDVRIQNLQSLAAAMSLARQFELRKQYAAPAPRAPTRPLLPAPPPRLALPAPPGPRAATPAPISIEGRPIKRLMQVEQEERRRKGLCYNCDEKYTHGHNRVYQRLFLLEGIEEDGEEGPTEDSEEPAAEDAPIFSYRPSPGTHNFISETAARRSGLPLQQHPRLTAMVANGERVSCIGVLHAMRH</sequence>
<gene>
    <name evidence="3" type="ORF">U9M48_014517</name>
</gene>
<keyword evidence="4" id="KW-1185">Reference proteome</keyword>
<organism evidence="3 4">
    <name type="scientific">Paspalum notatum var. saurae</name>
    <dbReference type="NCBI Taxonomy" id="547442"/>
    <lineage>
        <taxon>Eukaryota</taxon>
        <taxon>Viridiplantae</taxon>
        <taxon>Streptophyta</taxon>
        <taxon>Embryophyta</taxon>
        <taxon>Tracheophyta</taxon>
        <taxon>Spermatophyta</taxon>
        <taxon>Magnoliopsida</taxon>
        <taxon>Liliopsida</taxon>
        <taxon>Poales</taxon>
        <taxon>Poaceae</taxon>
        <taxon>PACMAD clade</taxon>
        <taxon>Panicoideae</taxon>
        <taxon>Andropogonodae</taxon>
        <taxon>Paspaleae</taxon>
        <taxon>Paspalinae</taxon>
        <taxon>Paspalum</taxon>
    </lineage>
</organism>
<evidence type="ECO:0000259" key="2">
    <source>
        <dbReference type="Pfam" id="PF03732"/>
    </source>
</evidence>
<feature type="region of interest" description="Disordered" evidence="1">
    <location>
        <begin position="35"/>
        <end position="55"/>
    </location>
</feature>
<feature type="compositionally biased region" description="Basic and acidic residues" evidence="1">
    <location>
        <begin position="43"/>
        <end position="55"/>
    </location>
</feature>
<dbReference type="Proteomes" id="UP001341281">
    <property type="component" value="Chromosome 03"/>
</dbReference>
<dbReference type="PANTHER" id="PTHR33223:SF6">
    <property type="entry name" value="CCHC-TYPE DOMAIN-CONTAINING PROTEIN"/>
    <property type="match status" value="1"/>
</dbReference>
<proteinExistence type="predicted"/>
<protein>
    <recommendedName>
        <fullName evidence="2">Retrotransposon gag domain-containing protein</fullName>
    </recommendedName>
</protein>
<feature type="domain" description="Retrotransposon gag" evidence="2">
    <location>
        <begin position="95"/>
        <end position="184"/>
    </location>
</feature>
<dbReference type="EMBL" id="CP144747">
    <property type="protein sequence ID" value="WVZ65096.1"/>
    <property type="molecule type" value="Genomic_DNA"/>
</dbReference>
<name>A0AAQ3WKT1_PASNO</name>